<accession>A0A8H5H0D1</accession>
<proteinExistence type="predicted"/>
<dbReference type="EMBL" id="JAACJM010000002">
    <property type="protein sequence ID" value="KAF5374337.1"/>
    <property type="molecule type" value="Genomic_DNA"/>
</dbReference>
<dbReference type="AlphaFoldDB" id="A0A8H5H0D1"/>
<feature type="transmembrane region" description="Helical" evidence="1">
    <location>
        <begin position="171"/>
        <end position="190"/>
    </location>
</feature>
<feature type="transmembrane region" description="Helical" evidence="1">
    <location>
        <begin position="252"/>
        <end position="276"/>
    </location>
</feature>
<protein>
    <submittedName>
        <fullName evidence="2">Uncharacterized protein</fullName>
    </submittedName>
</protein>
<dbReference type="Proteomes" id="UP000559256">
    <property type="component" value="Unassembled WGS sequence"/>
</dbReference>
<keyword evidence="1" id="KW-0812">Transmembrane</keyword>
<dbReference type="OrthoDB" id="3039972at2759"/>
<name>A0A8H5H0D1_9AGAR</name>
<evidence type="ECO:0000313" key="3">
    <source>
        <dbReference type="Proteomes" id="UP000559256"/>
    </source>
</evidence>
<feature type="transmembrane region" description="Helical" evidence="1">
    <location>
        <begin position="210"/>
        <end position="232"/>
    </location>
</feature>
<sequence length="355" mass="39203">MSRILELSVSVLKRGSRPPGKDIGTSLPSLVLGSVVAIAVEFLFYGAYAVLYGVCIHSLIRRKPAGRKWQLVLMSTLFVLATIVTVLFVAETVTHILADFHCRHQFHDNHPGQGSGSQCEKILNNALGVEVDAPVEKLKLSIECFFVFANVFGDGILIYRLYLIWNNWKRITYIPIAASLVNSILAVIGIRLSYAVDSDTVALHFTIYQLYLALNVVLNVLLTALIAGRVWFIRREAEVILGRAVRERYGMAITLCMESGVLYPIGLILFLSLQLGLSSLDFFPILVQVVGIAPTLITVRSSLGKSVDNVRQVVESQSVSLRSTMVDMDMETAEGAVVVTLPEGDYDTRRFPAKE</sequence>
<keyword evidence="3" id="KW-1185">Reference proteome</keyword>
<feature type="transmembrane region" description="Helical" evidence="1">
    <location>
        <begin position="30"/>
        <end position="59"/>
    </location>
</feature>
<feature type="transmembrane region" description="Helical" evidence="1">
    <location>
        <begin position="71"/>
        <end position="90"/>
    </location>
</feature>
<organism evidence="2 3">
    <name type="scientific">Tetrapyrgos nigripes</name>
    <dbReference type="NCBI Taxonomy" id="182062"/>
    <lineage>
        <taxon>Eukaryota</taxon>
        <taxon>Fungi</taxon>
        <taxon>Dikarya</taxon>
        <taxon>Basidiomycota</taxon>
        <taxon>Agaricomycotina</taxon>
        <taxon>Agaricomycetes</taxon>
        <taxon>Agaricomycetidae</taxon>
        <taxon>Agaricales</taxon>
        <taxon>Marasmiineae</taxon>
        <taxon>Marasmiaceae</taxon>
        <taxon>Tetrapyrgos</taxon>
    </lineage>
</organism>
<keyword evidence="1" id="KW-0472">Membrane</keyword>
<feature type="transmembrane region" description="Helical" evidence="1">
    <location>
        <begin position="282"/>
        <end position="299"/>
    </location>
</feature>
<comment type="caution">
    <text evidence="2">The sequence shown here is derived from an EMBL/GenBank/DDBJ whole genome shotgun (WGS) entry which is preliminary data.</text>
</comment>
<feature type="transmembrane region" description="Helical" evidence="1">
    <location>
        <begin position="140"/>
        <end position="159"/>
    </location>
</feature>
<evidence type="ECO:0000256" key="1">
    <source>
        <dbReference type="SAM" id="Phobius"/>
    </source>
</evidence>
<evidence type="ECO:0000313" key="2">
    <source>
        <dbReference type="EMBL" id="KAF5374337.1"/>
    </source>
</evidence>
<gene>
    <name evidence="2" type="ORF">D9758_004675</name>
</gene>
<reference evidence="2 3" key="1">
    <citation type="journal article" date="2020" name="ISME J.">
        <title>Uncovering the hidden diversity of litter-decomposition mechanisms in mushroom-forming fungi.</title>
        <authorList>
            <person name="Floudas D."/>
            <person name="Bentzer J."/>
            <person name="Ahren D."/>
            <person name="Johansson T."/>
            <person name="Persson P."/>
            <person name="Tunlid A."/>
        </authorList>
    </citation>
    <scope>NUCLEOTIDE SEQUENCE [LARGE SCALE GENOMIC DNA]</scope>
    <source>
        <strain evidence="2 3">CBS 291.85</strain>
    </source>
</reference>
<keyword evidence="1" id="KW-1133">Transmembrane helix</keyword>